<dbReference type="PROSITE" id="PS50089">
    <property type="entry name" value="ZF_RING_2"/>
    <property type="match status" value="1"/>
</dbReference>
<dbReference type="EMBL" id="OU466862">
    <property type="protein sequence ID" value="CAH2071270.1"/>
    <property type="molecule type" value="Genomic_DNA"/>
</dbReference>
<dbReference type="GO" id="GO:0061630">
    <property type="term" value="F:ubiquitin protein ligase activity"/>
    <property type="evidence" value="ECO:0007669"/>
    <property type="project" value="UniProtKB-EC"/>
</dbReference>
<keyword evidence="3" id="KW-0479">Metal-binding</keyword>
<dbReference type="Pfam" id="PF13639">
    <property type="entry name" value="zf-RING_2"/>
    <property type="match status" value="1"/>
</dbReference>
<evidence type="ECO:0000256" key="3">
    <source>
        <dbReference type="ARBA" id="ARBA00022723"/>
    </source>
</evidence>
<evidence type="ECO:0000313" key="9">
    <source>
        <dbReference type="Proteomes" id="UP000836841"/>
    </source>
</evidence>
<sequence length="205" mass="23223">MNIVFDFHSVYRVLNPNLVFHVDDYMDLDYINNWVTRIEDISHEFNRDWLIGGDRDQIQAIVHQILEILEVPFHRSIVARVRVETDVFVPRFPGVDVNDADVNLAVAPASDEAVELHFEAVVVGNDEGVCVICMDTIRAESGVAAARMPCSHVFHRNCGEEWLRRSGICPISDALRRTKFLIFTAIVPAFTKRVGDTTLAFVTKP</sequence>
<dbReference type="AlphaFoldDB" id="A0AAU9SVR3"/>
<accession>A0AAU9SVR3</accession>
<dbReference type="Proteomes" id="UP000836841">
    <property type="component" value="Chromosome 6"/>
</dbReference>
<evidence type="ECO:0000256" key="4">
    <source>
        <dbReference type="ARBA" id="ARBA00022771"/>
    </source>
</evidence>
<dbReference type="GO" id="GO:0016567">
    <property type="term" value="P:protein ubiquitination"/>
    <property type="evidence" value="ECO:0007669"/>
    <property type="project" value="TreeGrafter"/>
</dbReference>
<dbReference type="GO" id="GO:0005737">
    <property type="term" value="C:cytoplasm"/>
    <property type="evidence" value="ECO:0007669"/>
    <property type="project" value="TreeGrafter"/>
</dbReference>
<feature type="domain" description="RING-type" evidence="7">
    <location>
        <begin position="130"/>
        <end position="171"/>
    </location>
</feature>
<keyword evidence="4 6" id="KW-0863">Zinc-finger</keyword>
<reference evidence="8 9" key="1">
    <citation type="submission" date="2022-03" db="EMBL/GenBank/DDBJ databases">
        <authorList>
            <person name="Nunn A."/>
            <person name="Chopra R."/>
            <person name="Nunn A."/>
            <person name="Contreras Garrido A."/>
        </authorList>
    </citation>
    <scope>NUCLEOTIDE SEQUENCE [LARGE SCALE GENOMIC DNA]</scope>
</reference>
<evidence type="ECO:0000313" key="8">
    <source>
        <dbReference type="EMBL" id="CAH2071270.1"/>
    </source>
</evidence>
<feature type="non-terminal residue" evidence="8">
    <location>
        <position position="205"/>
    </location>
</feature>
<dbReference type="EC" id="2.3.2.27" evidence="2"/>
<gene>
    <name evidence="8" type="ORF">TAV2_LOCUS20860</name>
</gene>
<evidence type="ECO:0000259" key="7">
    <source>
        <dbReference type="PROSITE" id="PS50089"/>
    </source>
</evidence>
<name>A0AAU9SVR3_THLAR</name>
<keyword evidence="5" id="KW-0862">Zinc</keyword>
<dbReference type="PANTHER" id="PTHR15710:SF184">
    <property type="entry name" value="RING_U-BOX SUPERFAMILY PROTEIN"/>
    <property type="match status" value="1"/>
</dbReference>
<dbReference type="SUPFAM" id="SSF57850">
    <property type="entry name" value="RING/U-box"/>
    <property type="match status" value="1"/>
</dbReference>
<keyword evidence="9" id="KW-1185">Reference proteome</keyword>
<dbReference type="InterPro" id="IPR001841">
    <property type="entry name" value="Znf_RING"/>
</dbReference>
<comment type="catalytic activity">
    <reaction evidence="1">
        <text>S-ubiquitinyl-[E2 ubiquitin-conjugating enzyme]-L-cysteine + [acceptor protein]-L-lysine = [E2 ubiquitin-conjugating enzyme]-L-cysteine + N(6)-ubiquitinyl-[acceptor protein]-L-lysine.</text>
        <dbReference type="EC" id="2.3.2.27"/>
    </reaction>
</comment>
<evidence type="ECO:0000256" key="5">
    <source>
        <dbReference type="ARBA" id="ARBA00022833"/>
    </source>
</evidence>
<dbReference type="GO" id="GO:0008270">
    <property type="term" value="F:zinc ion binding"/>
    <property type="evidence" value="ECO:0007669"/>
    <property type="project" value="UniProtKB-KW"/>
</dbReference>
<organism evidence="8 9">
    <name type="scientific">Thlaspi arvense</name>
    <name type="common">Field penny-cress</name>
    <dbReference type="NCBI Taxonomy" id="13288"/>
    <lineage>
        <taxon>Eukaryota</taxon>
        <taxon>Viridiplantae</taxon>
        <taxon>Streptophyta</taxon>
        <taxon>Embryophyta</taxon>
        <taxon>Tracheophyta</taxon>
        <taxon>Spermatophyta</taxon>
        <taxon>Magnoliopsida</taxon>
        <taxon>eudicotyledons</taxon>
        <taxon>Gunneridae</taxon>
        <taxon>Pentapetalae</taxon>
        <taxon>rosids</taxon>
        <taxon>malvids</taxon>
        <taxon>Brassicales</taxon>
        <taxon>Brassicaceae</taxon>
        <taxon>Thlaspideae</taxon>
        <taxon>Thlaspi</taxon>
    </lineage>
</organism>
<dbReference type="InterPro" id="IPR013083">
    <property type="entry name" value="Znf_RING/FYVE/PHD"/>
</dbReference>
<proteinExistence type="predicted"/>
<protein>
    <recommendedName>
        <fullName evidence="2">RING-type E3 ubiquitin transferase</fullName>
        <ecNumber evidence="2">2.3.2.27</ecNumber>
    </recommendedName>
</protein>
<evidence type="ECO:0000256" key="6">
    <source>
        <dbReference type="PROSITE-ProRule" id="PRU00175"/>
    </source>
</evidence>
<evidence type="ECO:0000256" key="1">
    <source>
        <dbReference type="ARBA" id="ARBA00000900"/>
    </source>
</evidence>
<dbReference type="SMART" id="SM00184">
    <property type="entry name" value="RING"/>
    <property type="match status" value="1"/>
</dbReference>
<dbReference type="Gene3D" id="3.30.40.10">
    <property type="entry name" value="Zinc/RING finger domain, C3HC4 (zinc finger)"/>
    <property type="match status" value="1"/>
</dbReference>
<dbReference type="PANTHER" id="PTHR15710">
    <property type="entry name" value="E3 UBIQUITIN-PROTEIN LIGASE PRAJA"/>
    <property type="match status" value="1"/>
</dbReference>
<evidence type="ECO:0000256" key="2">
    <source>
        <dbReference type="ARBA" id="ARBA00012483"/>
    </source>
</evidence>